<dbReference type="InterPro" id="IPR045851">
    <property type="entry name" value="AMP-bd_C_sf"/>
</dbReference>
<reference evidence="4 5" key="1">
    <citation type="submission" date="2021-12" db="EMBL/GenBank/DDBJ databases">
        <title>Genome sequencing of bacteria with rrn-lacking chromosome and rrn-plasmid.</title>
        <authorList>
            <person name="Anda M."/>
            <person name="Iwasaki W."/>
        </authorList>
    </citation>
    <scope>NUCLEOTIDE SEQUENCE [LARGE SCALE GENOMIC DNA]</scope>
    <source>
        <strain evidence="4 5">NBRC 101262</strain>
    </source>
</reference>
<protein>
    <submittedName>
        <fullName evidence="4">O-succinylbenzoic acid--CoA ligase</fullName>
    </submittedName>
</protein>
<dbReference type="InterPro" id="IPR042099">
    <property type="entry name" value="ANL_N_sf"/>
</dbReference>
<dbReference type="SUPFAM" id="SSF56801">
    <property type="entry name" value="Acetyl-CoA synthetase-like"/>
    <property type="match status" value="1"/>
</dbReference>
<keyword evidence="2 4" id="KW-0436">Ligase</keyword>
<name>A0ABM7VEG9_9BACT</name>
<dbReference type="Pfam" id="PF00501">
    <property type="entry name" value="AMP-binding"/>
    <property type="match status" value="1"/>
</dbReference>
<evidence type="ECO:0000256" key="2">
    <source>
        <dbReference type="ARBA" id="ARBA00022598"/>
    </source>
</evidence>
<sequence length="365" mass="40418">MQLIIEGQKIDKKSIATTVLEEKIGRFIAAWQSGQQQFSLQTSGSTGKPKIIEVHRQQMQKSAALTAQALGLKAGETALLGMNPEMIGGRMMIVRALELNLNLEVVRAQLNPVLQATTDFDFVALVPAQLQEALQNPVSKAKINQCKNVIIGGAPMSYGLKQACQSLQCQVFATYGMTETVSHIALQKINGIDASKTFNALPDVKLQTDHRGCLVIDSPTAKGQIITNDLVRLTSPSTFIWQGRADFTINTGGVKVQVETIEQAIEKLFFDHQILDRFIITSQQDDRWGEKICLIIETSKINNELLQLITHQLQPYLPDQYYRPKCVAVIPSFDELASGKLNRSAIKNQLNNAPDSFIDLHYPVC</sequence>
<dbReference type="Gene3D" id="3.30.300.30">
    <property type="match status" value="1"/>
</dbReference>
<gene>
    <name evidence="4" type="ORF">PEPS_16330</name>
</gene>
<evidence type="ECO:0000313" key="4">
    <source>
        <dbReference type="EMBL" id="BDC99352.1"/>
    </source>
</evidence>
<dbReference type="Proteomes" id="UP001354989">
    <property type="component" value="Chromosome"/>
</dbReference>
<keyword evidence="5" id="KW-1185">Reference proteome</keyword>
<organism evidence="4 5">
    <name type="scientific">Persicobacter psychrovividus</name>
    <dbReference type="NCBI Taxonomy" id="387638"/>
    <lineage>
        <taxon>Bacteria</taxon>
        <taxon>Pseudomonadati</taxon>
        <taxon>Bacteroidota</taxon>
        <taxon>Cytophagia</taxon>
        <taxon>Cytophagales</taxon>
        <taxon>Persicobacteraceae</taxon>
        <taxon>Persicobacter</taxon>
    </lineage>
</organism>
<dbReference type="PANTHER" id="PTHR43201">
    <property type="entry name" value="ACYL-COA SYNTHETASE"/>
    <property type="match status" value="1"/>
</dbReference>
<feature type="domain" description="AMP-dependent synthetase/ligase" evidence="3">
    <location>
        <begin position="42"/>
        <end position="188"/>
    </location>
</feature>
<dbReference type="InterPro" id="IPR000873">
    <property type="entry name" value="AMP-dep_synth/lig_dom"/>
</dbReference>
<dbReference type="GO" id="GO:0016874">
    <property type="term" value="F:ligase activity"/>
    <property type="evidence" value="ECO:0007669"/>
    <property type="project" value="UniProtKB-KW"/>
</dbReference>
<comment type="similarity">
    <text evidence="1">Belongs to the ATP-dependent AMP-binding enzyme family.</text>
</comment>
<accession>A0ABM7VEG9</accession>
<dbReference type="PANTHER" id="PTHR43201:SF5">
    <property type="entry name" value="MEDIUM-CHAIN ACYL-COA LIGASE ACSF2, MITOCHONDRIAL"/>
    <property type="match status" value="1"/>
</dbReference>
<dbReference type="RefSeq" id="WP_338396746.1">
    <property type="nucleotide sequence ID" value="NZ_AP025292.1"/>
</dbReference>
<evidence type="ECO:0000256" key="1">
    <source>
        <dbReference type="ARBA" id="ARBA00006432"/>
    </source>
</evidence>
<proteinExistence type="inferred from homology"/>
<dbReference type="EMBL" id="AP025292">
    <property type="protein sequence ID" value="BDC99352.1"/>
    <property type="molecule type" value="Genomic_DNA"/>
</dbReference>
<evidence type="ECO:0000313" key="5">
    <source>
        <dbReference type="Proteomes" id="UP001354989"/>
    </source>
</evidence>
<dbReference type="Gene3D" id="3.40.50.12780">
    <property type="entry name" value="N-terminal domain of ligase-like"/>
    <property type="match status" value="1"/>
</dbReference>
<evidence type="ECO:0000259" key="3">
    <source>
        <dbReference type="Pfam" id="PF00501"/>
    </source>
</evidence>